<feature type="binding site" evidence="7">
    <location>
        <position position="8"/>
    </location>
    <ligand>
        <name>a divalent metal cation</name>
        <dbReference type="ChEBI" id="CHEBI:60240"/>
    </ligand>
</feature>
<evidence type="ECO:0000256" key="6">
    <source>
        <dbReference type="ARBA" id="ARBA00022801"/>
    </source>
</evidence>
<feature type="binding site" evidence="7">
    <location>
        <position position="9"/>
    </location>
    <ligand>
        <name>a divalent metal cation</name>
        <dbReference type="ChEBI" id="CHEBI:60240"/>
    </ligand>
</feature>
<dbReference type="EC" id="3.1.3.5" evidence="7"/>
<evidence type="ECO:0000259" key="8">
    <source>
        <dbReference type="Pfam" id="PF01975"/>
    </source>
</evidence>
<dbReference type="InterPro" id="IPR036523">
    <property type="entry name" value="SurE-like_sf"/>
</dbReference>
<dbReference type="HAMAP" id="MF_00060">
    <property type="entry name" value="SurE"/>
    <property type="match status" value="1"/>
</dbReference>
<keyword evidence="6 7" id="KW-0378">Hydrolase</keyword>
<feature type="binding site" evidence="7">
    <location>
        <position position="39"/>
    </location>
    <ligand>
        <name>a divalent metal cation</name>
        <dbReference type="ChEBI" id="CHEBI:60240"/>
    </ligand>
</feature>
<proteinExistence type="inferred from homology"/>
<comment type="function">
    <text evidence="7">Nucleotidase that shows phosphatase activity on nucleoside 5'-monophosphates.</text>
</comment>
<evidence type="ECO:0000256" key="2">
    <source>
        <dbReference type="ARBA" id="ARBA00011062"/>
    </source>
</evidence>
<dbReference type="GO" id="GO:0005737">
    <property type="term" value="C:cytoplasm"/>
    <property type="evidence" value="ECO:0007669"/>
    <property type="project" value="UniProtKB-SubCell"/>
</dbReference>
<dbReference type="NCBIfam" id="TIGR00087">
    <property type="entry name" value="surE"/>
    <property type="match status" value="1"/>
</dbReference>
<dbReference type="PANTHER" id="PTHR30457">
    <property type="entry name" value="5'-NUCLEOTIDASE SURE"/>
    <property type="match status" value="1"/>
</dbReference>
<dbReference type="AlphaFoldDB" id="A0A930B5B6"/>
<feature type="binding site" evidence="7">
    <location>
        <position position="97"/>
    </location>
    <ligand>
        <name>a divalent metal cation</name>
        <dbReference type="ChEBI" id="CHEBI:60240"/>
    </ligand>
</feature>
<feature type="domain" description="Survival protein SurE-like phosphatase/nucleotidase" evidence="8">
    <location>
        <begin position="3"/>
        <end position="191"/>
    </location>
</feature>
<dbReference type="InterPro" id="IPR002828">
    <property type="entry name" value="SurE-like_Pase/nucleotidase"/>
</dbReference>
<protein>
    <recommendedName>
        <fullName evidence="7">5'-nucleotidase SurE</fullName>
        <ecNumber evidence="7">3.1.3.5</ecNumber>
    </recommendedName>
    <alternativeName>
        <fullName evidence="7">Nucleoside 5'-monophosphate phosphohydrolase</fullName>
    </alternativeName>
</protein>
<keyword evidence="5 7" id="KW-0547">Nucleotide-binding</keyword>
<evidence type="ECO:0000313" key="10">
    <source>
        <dbReference type="Proteomes" id="UP000757890"/>
    </source>
</evidence>
<evidence type="ECO:0000256" key="5">
    <source>
        <dbReference type="ARBA" id="ARBA00022741"/>
    </source>
</evidence>
<comment type="catalytic activity">
    <reaction evidence="1 7">
        <text>a ribonucleoside 5'-phosphate + H2O = a ribonucleoside + phosphate</text>
        <dbReference type="Rhea" id="RHEA:12484"/>
        <dbReference type="ChEBI" id="CHEBI:15377"/>
        <dbReference type="ChEBI" id="CHEBI:18254"/>
        <dbReference type="ChEBI" id="CHEBI:43474"/>
        <dbReference type="ChEBI" id="CHEBI:58043"/>
        <dbReference type="EC" id="3.1.3.5"/>
    </reaction>
</comment>
<name>A0A930B5B6_9FIRM</name>
<dbReference type="Proteomes" id="UP000757890">
    <property type="component" value="Unassembled WGS sequence"/>
</dbReference>
<dbReference type="GO" id="GO:0004309">
    <property type="term" value="F:exopolyphosphatase activity"/>
    <property type="evidence" value="ECO:0007669"/>
    <property type="project" value="TreeGrafter"/>
</dbReference>
<comment type="caution">
    <text evidence="9">The sequence shown here is derived from an EMBL/GenBank/DDBJ whole genome shotgun (WGS) entry which is preliminary data.</text>
</comment>
<dbReference type="GO" id="GO:0000166">
    <property type="term" value="F:nucleotide binding"/>
    <property type="evidence" value="ECO:0007669"/>
    <property type="project" value="UniProtKB-KW"/>
</dbReference>
<dbReference type="Gene3D" id="3.40.1210.10">
    <property type="entry name" value="Survival protein SurE-like phosphatase/nucleotidase"/>
    <property type="match status" value="1"/>
</dbReference>
<dbReference type="PANTHER" id="PTHR30457:SF12">
    <property type="entry name" value="5'_3'-NUCLEOTIDASE SURE"/>
    <property type="match status" value="1"/>
</dbReference>
<reference evidence="9" key="1">
    <citation type="submission" date="2020-04" db="EMBL/GenBank/DDBJ databases">
        <title>Deep metagenomics examines the oral microbiome during advanced dental caries in children, revealing novel taxa and co-occurrences with host molecules.</title>
        <authorList>
            <person name="Baker J.L."/>
            <person name="Morton J.T."/>
            <person name="Dinis M."/>
            <person name="Alvarez R."/>
            <person name="Tran N.C."/>
            <person name="Knight R."/>
            <person name="Edlund A."/>
        </authorList>
    </citation>
    <scope>NUCLEOTIDE SEQUENCE</scope>
    <source>
        <strain evidence="9">JCVI_32_bin.14</strain>
    </source>
</reference>
<keyword evidence="3 7" id="KW-0963">Cytoplasm</keyword>
<dbReference type="InterPro" id="IPR030048">
    <property type="entry name" value="SurE"/>
</dbReference>
<dbReference type="GO" id="GO:0008254">
    <property type="term" value="F:3'-nucleotidase activity"/>
    <property type="evidence" value="ECO:0007669"/>
    <property type="project" value="TreeGrafter"/>
</dbReference>
<dbReference type="Pfam" id="PF01975">
    <property type="entry name" value="SurE"/>
    <property type="match status" value="1"/>
</dbReference>
<accession>A0A930B5B6</accession>
<evidence type="ECO:0000256" key="1">
    <source>
        <dbReference type="ARBA" id="ARBA00000815"/>
    </source>
</evidence>
<evidence type="ECO:0000256" key="7">
    <source>
        <dbReference type="HAMAP-Rule" id="MF_00060"/>
    </source>
</evidence>
<keyword evidence="4 7" id="KW-0479">Metal-binding</keyword>
<dbReference type="EMBL" id="JABZMK010000013">
    <property type="protein sequence ID" value="MBF1129184.1"/>
    <property type="molecule type" value="Genomic_DNA"/>
</dbReference>
<dbReference type="GO" id="GO:0046872">
    <property type="term" value="F:metal ion binding"/>
    <property type="evidence" value="ECO:0007669"/>
    <property type="project" value="UniProtKB-UniRule"/>
</dbReference>
<gene>
    <name evidence="7 9" type="primary">surE</name>
    <name evidence="9" type="ORF">HXL70_03950</name>
</gene>
<comment type="similarity">
    <text evidence="2 7">Belongs to the SurE nucleotidase family.</text>
</comment>
<evidence type="ECO:0000313" key="9">
    <source>
        <dbReference type="EMBL" id="MBF1129184.1"/>
    </source>
</evidence>
<comment type="subcellular location">
    <subcellularLocation>
        <location evidence="7">Cytoplasm</location>
    </subcellularLocation>
</comment>
<evidence type="ECO:0000256" key="3">
    <source>
        <dbReference type="ARBA" id="ARBA00022490"/>
    </source>
</evidence>
<sequence length="258" mass="28253">MHIFVTNDDGVAAPGIRALARALSALAKITVIAPAEGVSSCSSALSLRKPMKLKKRQSYGENIEVYSLTGTTGDCCKLALEYWLKDDLPDLIVSGINDGFNTGSDCLYSGTVAGALEGIFAGIPSMAVSMESMADGTLLRETAAFAADLVSGYFMKKRYTGILNVNIPKIKPEKVSWENVKVARLGLLRYSNVIAGKRTKADEMEFIMRGKPLERYEPETDVYWSRKGYITITPLQWNQTDFENLREVGKLTAAFIDA</sequence>
<evidence type="ECO:0000256" key="4">
    <source>
        <dbReference type="ARBA" id="ARBA00022723"/>
    </source>
</evidence>
<dbReference type="GO" id="GO:0008253">
    <property type="term" value="F:5'-nucleotidase activity"/>
    <property type="evidence" value="ECO:0007669"/>
    <property type="project" value="UniProtKB-UniRule"/>
</dbReference>
<dbReference type="SUPFAM" id="SSF64167">
    <property type="entry name" value="SurE-like"/>
    <property type="match status" value="1"/>
</dbReference>
<comment type="cofactor">
    <cofactor evidence="7">
        <name>a divalent metal cation</name>
        <dbReference type="ChEBI" id="CHEBI:60240"/>
    </cofactor>
    <text evidence="7">Binds 1 divalent metal cation per subunit.</text>
</comment>
<dbReference type="RefSeq" id="WP_007069588.1">
    <property type="nucleotide sequence ID" value="NZ_DBEZZS010000164.1"/>
</dbReference>
<organism evidence="9 10">
    <name type="scientific">Dialister invisus</name>
    <dbReference type="NCBI Taxonomy" id="218538"/>
    <lineage>
        <taxon>Bacteria</taxon>
        <taxon>Bacillati</taxon>
        <taxon>Bacillota</taxon>
        <taxon>Negativicutes</taxon>
        <taxon>Veillonellales</taxon>
        <taxon>Veillonellaceae</taxon>
        <taxon>Dialister</taxon>
    </lineage>
</organism>
<dbReference type="GeneID" id="78277325"/>